<sequence>MIIVQATTQPHPCFHAWALLYWTDRPRTIINIKLLHHISHIPARLIPCYNYKPFAP</sequence>
<dbReference type="AlphaFoldDB" id="A0A0A9G7G8"/>
<evidence type="ECO:0000313" key="1">
    <source>
        <dbReference type="EMBL" id="JAE18491.1"/>
    </source>
</evidence>
<organism evidence="1">
    <name type="scientific">Arundo donax</name>
    <name type="common">Giant reed</name>
    <name type="synonym">Donax arundinaceus</name>
    <dbReference type="NCBI Taxonomy" id="35708"/>
    <lineage>
        <taxon>Eukaryota</taxon>
        <taxon>Viridiplantae</taxon>
        <taxon>Streptophyta</taxon>
        <taxon>Embryophyta</taxon>
        <taxon>Tracheophyta</taxon>
        <taxon>Spermatophyta</taxon>
        <taxon>Magnoliopsida</taxon>
        <taxon>Liliopsida</taxon>
        <taxon>Poales</taxon>
        <taxon>Poaceae</taxon>
        <taxon>PACMAD clade</taxon>
        <taxon>Arundinoideae</taxon>
        <taxon>Arundineae</taxon>
        <taxon>Arundo</taxon>
    </lineage>
</organism>
<reference evidence="1" key="2">
    <citation type="journal article" date="2015" name="Data Brief">
        <title>Shoot transcriptome of the giant reed, Arundo donax.</title>
        <authorList>
            <person name="Barrero R.A."/>
            <person name="Guerrero F.D."/>
            <person name="Moolhuijzen P."/>
            <person name="Goolsby J.A."/>
            <person name="Tidwell J."/>
            <person name="Bellgard S.E."/>
            <person name="Bellgard M.I."/>
        </authorList>
    </citation>
    <scope>NUCLEOTIDE SEQUENCE</scope>
    <source>
        <tissue evidence="1">Shoot tissue taken approximately 20 cm above the soil surface</tissue>
    </source>
</reference>
<dbReference type="EMBL" id="GBRH01179405">
    <property type="protein sequence ID" value="JAE18491.1"/>
    <property type="molecule type" value="Transcribed_RNA"/>
</dbReference>
<name>A0A0A9G7G8_ARUDO</name>
<accession>A0A0A9G7G8</accession>
<reference evidence="1" key="1">
    <citation type="submission" date="2014-09" db="EMBL/GenBank/DDBJ databases">
        <authorList>
            <person name="Magalhaes I.L.F."/>
            <person name="Oliveira U."/>
            <person name="Santos F.R."/>
            <person name="Vidigal T.H.D.A."/>
            <person name="Brescovit A.D."/>
            <person name="Santos A.J."/>
        </authorList>
    </citation>
    <scope>NUCLEOTIDE SEQUENCE</scope>
    <source>
        <tissue evidence="1">Shoot tissue taken approximately 20 cm above the soil surface</tissue>
    </source>
</reference>
<protein>
    <submittedName>
        <fullName evidence="1">Uncharacterized protein</fullName>
    </submittedName>
</protein>
<proteinExistence type="predicted"/>